<accession>A0AAD8B675</accession>
<dbReference type="AlphaFoldDB" id="A0AAD8B675"/>
<dbReference type="Proteomes" id="UP001233172">
    <property type="component" value="Unassembled WGS sequence"/>
</dbReference>
<sequence length="145" mass="16400">MSTTSTETTLQPVDASTTVTTSTTSMSTSSSNSLSSDSTAPAWDHVIFETTKHNFRFHPLKTPYLLLKDHSLPLDFFHAIFDDKIKDNLMNPINTFTRKKCQLNSVMHSKTKEKKSVMFSTDAEVGTPKVNEVDKLWRLTRTIEI</sequence>
<protein>
    <submittedName>
        <fullName evidence="2">Uncharacterized protein</fullName>
    </submittedName>
</protein>
<reference evidence="2" key="2">
    <citation type="submission" date="2023-04" db="EMBL/GenBank/DDBJ databases">
        <authorList>
            <person name="Bu L."/>
            <person name="Lu L."/>
            <person name="Laidemitt M.R."/>
            <person name="Zhang S.M."/>
            <person name="Mutuku M."/>
            <person name="Mkoji G."/>
            <person name="Steinauer M."/>
            <person name="Loker E.S."/>
        </authorList>
    </citation>
    <scope>NUCLEOTIDE SEQUENCE</scope>
    <source>
        <strain evidence="2">KasaAsao</strain>
        <tissue evidence="2">Whole Snail</tissue>
    </source>
</reference>
<feature type="compositionally biased region" description="Polar residues" evidence="1">
    <location>
        <begin position="1"/>
        <end position="15"/>
    </location>
</feature>
<feature type="region of interest" description="Disordered" evidence="1">
    <location>
        <begin position="1"/>
        <end position="39"/>
    </location>
</feature>
<organism evidence="2 3">
    <name type="scientific">Biomphalaria pfeifferi</name>
    <name type="common">Bloodfluke planorb</name>
    <name type="synonym">Freshwater snail</name>
    <dbReference type="NCBI Taxonomy" id="112525"/>
    <lineage>
        <taxon>Eukaryota</taxon>
        <taxon>Metazoa</taxon>
        <taxon>Spiralia</taxon>
        <taxon>Lophotrochozoa</taxon>
        <taxon>Mollusca</taxon>
        <taxon>Gastropoda</taxon>
        <taxon>Heterobranchia</taxon>
        <taxon>Euthyneura</taxon>
        <taxon>Panpulmonata</taxon>
        <taxon>Hygrophila</taxon>
        <taxon>Lymnaeoidea</taxon>
        <taxon>Planorbidae</taxon>
        <taxon>Biomphalaria</taxon>
    </lineage>
</organism>
<evidence type="ECO:0000313" key="3">
    <source>
        <dbReference type="Proteomes" id="UP001233172"/>
    </source>
</evidence>
<evidence type="ECO:0000313" key="2">
    <source>
        <dbReference type="EMBL" id="KAK0048766.1"/>
    </source>
</evidence>
<proteinExistence type="predicted"/>
<comment type="caution">
    <text evidence="2">The sequence shown here is derived from an EMBL/GenBank/DDBJ whole genome shotgun (WGS) entry which is preliminary data.</text>
</comment>
<name>A0AAD8B675_BIOPF</name>
<reference evidence="2" key="1">
    <citation type="journal article" date="2023" name="PLoS Negl. Trop. Dis.">
        <title>A genome sequence for Biomphalaria pfeifferi, the major vector snail for the human-infecting parasite Schistosoma mansoni.</title>
        <authorList>
            <person name="Bu L."/>
            <person name="Lu L."/>
            <person name="Laidemitt M.R."/>
            <person name="Zhang S.M."/>
            <person name="Mutuku M."/>
            <person name="Mkoji G."/>
            <person name="Steinauer M."/>
            <person name="Loker E.S."/>
        </authorList>
    </citation>
    <scope>NUCLEOTIDE SEQUENCE</scope>
    <source>
        <strain evidence="2">KasaAsao</strain>
    </source>
</reference>
<gene>
    <name evidence="2" type="ORF">Bpfe_021875</name>
</gene>
<dbReference type="EMBL" id="JASAOG010000134">
    <property type="protein sequence ID" value="KAK0048766.1"/>
    <property type="molecule type" value="Genomic_DNA"/>
</dbReference>
<feature type="compositionally biased region" description="Low complexity" evidence="1">
    <location>
        <begin position="16"/>
        <end position="39"/>
    </location>
</feature>
<keyword evidence="3" id="KW-1185">Reference proteome</keyword>
<evidence type="ECO:0000256" key="1">
    <source>
        <dbReference type="SAM" id="MobiDB-lite"/>
    </source>
</evidence>